<sequence length="169" mass="19813">MWNQERLEPSEPGFERLRAAVQFSTDPFDLVGGQRDAYSESEAVVYSRWFDGDPYSSRVGLIEARACCTARDMWHYARRIVANSSELKGPPTLAIVSYPAHRWRVKYTLRWAFILLDGRWPKLEDVESSERIRYSKWMETVLIAVTIVDPFWIWLGLPLVWLANRRTNE</sequence>
<keyword evidence="1" id="KW-0472">Membrane</keyword>
<dbReference type="AlphaFoldDB" id="A0A1F5EAX5"/>
<gene>
    <name evidence="2" type="ORF">A3A71_00690</name>
</gene>
<keyword evidence="1" id="KW-1133">Transmembrane helix</keyword>
<reference evidence="2 3" key="1">
    <citation type="journal article" date="2016" name="Nat. Commun.">
        <title>Thousands of microbial genomes shed light on interconnected biogeochemical processes in an aquifer system.</title>
        <authorList>
            <person name="Anantharaman K."/>
            <person name="Brown C.T."/>
            <person name="Hug L.A."/>
            <person name="Sharon I."/>
            <person name="Castelle C.J."/>
            <person name="Probst A.J."/>
            <person name="Thomas B.C."/>
            <person name="Singh A."/>
            <person name="Wilkins M.J."/>
            <person name="Karaoz U."/>
            <person name="Brodie E.L."/>
            <person name="Williams K.H."/>
            <person name="Hubbard S.S."/>
            <person name="Banfield J.F."/>
        </authorList>
    </citation>
    <scope>NUCLEOTIDE SEQUENCE [LARGE SCALE GENOMIC DNA]</scope>
</reference>
<evidence type="ECO:0000256" key="1">
    <source>
        <dbReference type="SAM" id="Phobius"/>
    </source>
</evidence>
<dbReference type="Proteomes" id="UP000177481">
    <property type="component" value="Unassembled WGS sequence"/>
</dbReference>
<dbReference type="EMBL" id="MEZX01000002">
    <property type="protein sequence ID" value="OGD64559.1"/>
    <property type="molecule type" value="Genomic_DNA"/>
</dbReference>
<evidence type="ECO:0000313" key="2">
    <source>
        <dbReference type="EMBL" id="OGD64559.1"/>
    </source>
</evidence>
<comment type="caution">
    <text evidence="2">The sequence shown here is derived from an EMBL/GenBank/DDBJ whole genome shotgun (WGS) entry which is preliminary data.</text>
</comment>
<organism evidence="2 3">
    <name type="scientific">Candidatus Berkelbacteria bacterium RIFCSPLOWO2_01_FULL_50_28</name>
    <dbReference type="NCBI Taxonomy" id="1797471"/>
    <lineage>
        <taxon>Bacteria</taxon>
        <taxon>Candidatus Berkelbacteria</taxon>
    </lineage>
</organism>
<feature type="transmembrane region" description="Helical" evidence="1">
    <location>
        <begin position="141"/>
        <end position="163"/>
    </location>
</feature>
<proteinExistence type="predicted"/>
<name>A0A1F5EAX5_9BACT</name>
<protein>
    <submittedName>
        <fullName evidence="2">Uncharacterized protein</fullName>
    </submittedName>
</protein>
<accession>A0A1F5EAX5</accession>
<evidence type="ECO:0000313" key="3">
    <source>
        <dbReference type="Proteomes" id="UP000177481"/>
    </source>
</evidence>
<keyword evidence="1" id="KW-0812">Transmembrane</keyword>